<sequence>MSHSAAPPSRATSPPANQPFASSFRILAAKERARDQGLLCQIIARSTSVFAVLGRGWARFLRSPARLAIPYQNYPRIRWSSQQPGKTRPARQAEYAYADGASDRALEIKLVGTQASINGGQNALDVLERPDDVDGTIMYHKGTQCLQAYRDRINPPLTVAEAQQIIVADNAGARVWRWTMKPEVRNLIEGNHPDNRHLLRLIAAIMIGAGQLKALEDWVRQRP</sequence>
<dbReference type="Proteomes" id="UP001295740">
    <property type="component" value="Unassembled WGS sequence"/>
</dbReference>
<protein>
    <submittedName>
        <fullName evidence="1">Uu.00g101120.m01.CDS01</fullName>
    </submittedName>
</protein>
<name>A0AAI8VDM7_9PEZI</name>
<evidence type="ECO:0000313" key="1">
    <source>
        <dbReference type="EMBL" id="CAJ2502718.1"/>
    </source>
</evidence>
<comment type="caution">
    <text evidence="1">The sequence shown here is derived from an EMBL/GenBank/DDBJ whole genome shotgun (WGS) entry which is preliminary data.</text>
</comment>
<dbReference type="EMBL" id="CAUWAG010000004">
    <property type="protein sequence ID" value="CAJ2502718.1"/>
    <property type="molecule type" value="Genomic_DNA"/>
</dbReference>
<evidence type="ECO:0000313" key="2">
    <source>
        <dbReference type="Proteomes" id="UP001295740"/>
    </source>
</evidence>
<dbReference type="AlphaFoldDB" id="A0AAI8VDM7"/>
<reference evidence="1" key="1">
    <citation type="submission" date="2023-10" db="EMBL/GenBank/DDBJ databases">
        <authorList>
            <person name="Hackl T."/>
        </authorList>
    </citation>
    <scope>NUCLEOTIDE SEQUENCE</scope>
</reference>
<keyword evidence="2" id="KW-1185">Reference proteome</keyword>
<accession>A0AAI8VDM7</accession>
<gene>
    <name evidence="1" type="ORF">KHLLAP_LOCUS3186</name>
</gene>
<proteinExistence type="predicted"/>
<organism evidence="1 2">
    <name type="scientific">Anthostomella pinea</name>
    <dbReference type="NCBI Taxonomy" id="933095"/>
    <lineage>
        <taxon>Eukaryota</taxon>
        <taxon>Fungi</taxon>
        <taxon>Dikarya</taxon>
        <taxon>Ascomycota</taxon>
        <taxon>Pezizomycotina</taxon>
        <taxon>Sordariomycetes</taxon>
        <taxon>Xylariomycetidae</taxon>
        <taxon>Xylariales</taxon>
        <taxon>Xylariaceae</taxon>
        <taxon>Anthostomella</taxon>
    </lineage>
</organism>